<gene>
    <name evidence="1" type="ORF">AKAME5_000645500</name>
</gene>
<name>A0AAD3MGH0_LATJO</name>
<evidence type="ECO:0000313" key="2">
    <source>
        <dbReference type="Proteomes" id="UP001279410"/>
    </source>
</evidence>
<accession>A0AAD3MGH0</accession>
<comment type="caution">
    <text evidence="1">The sequence shown here is derived from an EMBL/GenBank/DDBJ whole genome shotgun (WGS) entry which is preliminary data.</text>
</comment>
<keyword evidence="2" id="KW-1185">Reference proteome</keyword>
<evidence type="ECO:0000313" key="1">
    <source>
        <dbReference type="EMBL" id="GLD53740.1"/>
    </source>
</evidence>
<reference evidence="1" key="1">
    <citation type="submission" date="2022-08" db="EMBL/GenBank/DDBJ databases">
        <title>Genome sequencing of akame (Lates japonicus).</title>
        <authorList>
            <person name="Hashiguchi Y."/>
            <person name="Takahashi H."/>
        </authorList>
    </citation>
    <scope>NUCLEOTIDE SEQUENCE</scope>
    <source>
        <strain evidence="1">Kochi</strain>
    </source>
</reference>
<dbReference type="Proteomes" id="UP001279410">
    <property type="component" value="Unassembled WGS sequence"/>
</dbReference>
<dbReference type="EMBL" id="BRZM01000018">
    <property type="protein sequence ID" value="GLD53740.1"/>
    <property type="molecule type" value="Genomic_DNA"/>
</dbReference>
<sequence>MRPSVRKLINLRPQTLNSRLRASTLQALLVMNAPECLDYRTPSKKHLDSQIHRIPSPVRTSWHRLTPLQMCP</sequence>
<dbReference type="AlphaFoldDB" id="A0AAD3MGH0"/>
<protein>
    <submittedName>
        <fullName evidence="1">Uncharacterized protein</fullName>
    </submittedName>
</protein>
<proteinExistence type="predicted"/>
<organism evidence="1 2">
    <name type="scientific">Lates japonicus</name>
    <name type="common">Japanese lates</name>
    <dbReference type="NCBI Taxonomy" id="270547"/>
    <lineage>
        <taxon>Eukaryota</taxon>
        <taxon>Metazoa</taxon>
        <taxon>Chordata</taxon>
        <taxon>Craniata</taxon>
        <taxon>Vertebrata</taxon>
        <taxon>Euteleostomi</taxon>
        <taxon>Actinopterygii</taxon>
        <taxon>Neopterygii</taxon>
        <taxon>Teleostei</taxon>
        <taxon>Neoteleostei</taxon>
        <taxon>Acanthomorphata</taxon>
        <taxon>Carangaria</taxon>
        <taxon>Carangaria incertae sedis</taxon>
        <taxon>Centropomidae</taxon>
        <taxon>Lates</taxon>
    </lineage>
</organism>